<evidence type="ECO:0000313" key="3">
    <source>
        <dbReference type="EMBL" id="RWU04016.1"/>
    </source>
</evidence>
<dbReference type="AlphaFoldDB" id="A0A443YJU3"/>
<feature type="signal peptide" evidence="1">
    <location>
        <begin position="1"/>
        <end position="21"/>
    </location>
</feature>
<evidence type="ECO:0000256" key="1">
    <source>
        <dbReference type="SAM" id="SignalP"/>
    </source>
</evidence>
<feature type="domain" description="DUF306" evidence="2">
    <location>
        <begin position="44"/>
        <end position="149"/>
    </location>
</feature>
<reference evidence="3 4" key="1">
    <citation type="submission" date="2018-06" db="EMBL/GenBank/DDBJ databases">
        <title>Pedobacter endophyticus sp. nov., an endophytic bacterium isolated from a leaf of Triticum aestivum.</title>
        <authorList>
            <person name="Zhang L."/>
        </authorList>
    </citation>
    <scope>NUCLEOTIDE SEQUENCE [LARGE SCALE GENOMIC DNA]</scope>
    <source>
        <strain evidence="3 4">CM134L-2</strain>
    </source>
</reference>
<dbReference type="OrthoDB" id="880459at2"/>
<dbReference type="InterPro" id="IPR053147">
    <property type="entry name" value="Hsp_HslJ-like"/>
</dbReference>
<protein>
    <submittedName>
        <fullName evidence="3">META domain-containing protein</fullName>
    </submittedName>
</protein>
<organism evidence="3 4">
    <name type="scientific">Pedobacter chitinilyticus</name>
    <dbReference type="NCBI Taxonomy" id="2233776"/>
    <lineage>
        <taxon>Bacteria</taxon>
        <taxon>Pseudomonadati</taxon>
        <taxon>Bacteroidota</taxon>
        <taxon>Sphingobacteriia</taxon>
        <taxon>Sphingobacteriales</taxon>
        <taxon>Sphingobacteriaceae</taxon>
        <taxon>Pedobacter</taxon>
    </lineage>
</organism>
<proteinExistence type="predicted"/>
<sequence>MKKSILMITLAIALAACSATKTDNNTTDTTATVAQQGQAALVVDLFDKEWKLKELNGQAIVLDTTFKREPQMVFQKEGGKLTGNGGCNSFSGTYQLKGDNGIELSEGVATMMACPNLKIEGEFFAALKLVKSYRIENSSLLLESDKKSILARLELAK</sequence>
<keyword evidence="1" id="KW-0732">Signal</keyword>
<dbReference type="EMBL" id="SAYW01000008">
    <property type="protein sequence ID" value="RWU04016.1"/>
    <property type="molecule type" value="Genomic_DNA"/>
</dbReference>
<dbReference type="Gene3D" id="2.40.128.270">
    <property type="match status" value="1"/>
</dbReference>
<dbReference type="InterPro" id="IPR038670">
    <property type="entry name" value="HslJ-like_sf"/>
</dbReference>
<dbReference type="PANTHER" id="PTHR35535:SF1">
    <property type="entry name" value="HEAT SHOCK PROTEIN HSLJ"/>
    <property type="match status" value="1"/>
</dbReference>
<keyword evidence="4" id="KW-1185">Reference proteome</keyword>
<dbReference type="Proteomes" id="UP000284120">
    <property type="component" value="Unassembled WGS sequence"/>
</dbReference>
<feature type="chain" id="PRO_5019071727" evidence="1">
    <location>
        <begin position="22"/>
        <end position="157"/>
    </location>
</feature>
<comment type="caution">
    <text evidence="3">The sequence shown here is derived from an EMBL/GenBank/DDBJ whole genome shotgun (WGS) entry which is preliminary data.</text>
</comment>
<gene>
    <name evidence="3" type="ORF">DPV69_20280</name>
</gene>
<accession>A0A443YJU3</accession>
<dbReference type="RefSeq" id="WP_128353415.1">
    <property type="nucleotide sequence ID" value="NZ_QMHN01000008.1"/>
</dbReference>
<dbReference type="InterPro" id="IPR005184">
    <property type="entry name" value="DUF306_Meta_HslJ"/>
</dbReference>
<evidence type="ECO:0000313" key="4">
    <source>
        <dbReference type="Proteomes" id="UP000284120"/>
    </source>
</evidence>
<dbReference type="Pfam" id="PF03724">
    <property type="entry name" value="META"/>
    <property type="match status" value="1"/>
</dbReference>
<dbReference type="PANTHER" id="PTHR35535">
    <property type="entry name" value="HEAT SHOCK PROTEIN HSLJ"/>
    <property type="match status" value="1"/>
</dbReference>
<evidence type="ECO:0000259" key="2">
    <source>
        <dbReference type="Pfam" id="PF03724"/>
    </source>
</evidence>
<name>A0A443YJU3_9SPHI</name>
<dbReference type="PROSITE" id="PS51257">
    <property type="entry name" value="PROKAR_LIPOPROTEIN"/>
    <property type="match status" value="1"/>
</dbReference>